<dbReference type="AlphaFoldDB" id="A0A1V9EA77"/>
<keyword evidence="1" id="KW-1133">Transmembrane helix</keyword>
<reference evidence="3" key="1">
    <citation type="submission" date="2016-04" db="EMBL/GenBank/DDBJ databases">
        <authorList>
            <person name="Chen L."/>
            <person name="Zhuang W."/>
            <person name="Wang G."/>
        </authorList>
    </citation>
    <scope>NUCLEOTIDE SEQUENCE [LARGE SCALE GENOMIC DNA]</scope>
    <source>
        <strain evidence="3">17621</strain>
    </source>
</reference>
<keyword evidence="1" id="KW-0812">Transmembrane</keyword>
<dbReference type="STRING" id="354355.SAMN05660816_03199"/>
<dbReference type="Proteomes" id="UP000192610">
    <property type="component" value="Unassembled WGS sequence"/>
</dbReference>
<protein>
    <submittedName>
        <fullName evidence="2">Uncharacterized protein</fullName>
    </submittedName>
</protein>
<keyword evidence="1" id="KW-0472">Membrane</keyword>
<evidence type="ECO:0000313" key="2">
    <source>
        <dbReference type="EMBL" id="OQP42992.1"/>
    </source>
</evidence>
<evidence type="ECO:0000313" key="3">
    <source>
        <dbReference type="Proteomes" id="UP000192610"/>
    </source>
</evidence>
<name>A0A1V9EA77_9BACT</name>
<dbReference type="RefSeq" id="WP_081203404.1">
    <property type="nucleotide sequence ID" value="NZ_FOCZ01000005.1"/>
</dbReference>
<evidence type="ECO:0000256" key="1">
    <source>
        <dbReference type="SAM" id="Phobius"/>
    </source>
</evidence>
<feature type="transmembrane region" description="Helical" evidence="1">
    <location>
        <begin position="66"/>
        <end position="85"/>
    </location>
</feature>
<dbReference type="OrthoDB" id="1451596at2"/>
<feature type="transmembrane region" description="Helical" evidence="1">
    <location>
        <begin position="21"/>
        <end position="42"/>
    </location>
</feature>
<accession>A0A1V9EA77</accession>
<sequence>MITNYLKTAFRSLKKNIHFTVINILGLALGLSVCLLIVFYVLDELGIRKILGASILSLVILLSKDFLKWIAIALVIALPAGWLIMQQWLQDFAYRKTIQWWVCYRQRWHTTYCIYYHQYAIAQSCHD</sequence>
<proteinExistence type="predicted"/>
<comment type="caution">
    <text evidence="2">The sequence shown here is derived from an EMBL/GenBank/DDBJ whole genome shotgun (WGS) entry which is preliminary data.</text>
</comment>
<keyword evidence="3" id="KW-1185">Reference proteome</keyword>
<gene>
    <name evidence="2" type="ORF">A4H97_12655</name>
</gene>
<organism evidence="2 3">
    <name type="scientific">Niastella yeongjuensis</name>
    <dbReference type="NCBI Taxonomy" id="354355"/>
    <lineage>
        <taxon>Bacteria</taxon>
        <taxon>Pseudomonadati</taxon>
        <taxon>Bacteroidota</taxon>
        <taxon>Chitinophagia</taxon>
        <taxon>Chitinophagales</taxon>
        <taxon>Chitinophagaceae</taxon>
        <taxon>Niastella</taxon>
    </lineage>
</organism>
<dbReference type="EMBL" id="LVXG01000056">
    <property type="protein sequence ID" value="OQP42992.1"/>
    <property type="molecule type" value="Genomic_DNA"/>
</dbReference>